<keyword evidence="3" id="KW-1185">Reference proteome</keyword>
<organism evidence="2 3">
    <name type="scientific">Mesomycoplasma dispar</name>
    <dbReference type="NCBI Taxonomy" id="86660"/>
    <lineage>
        <taxon>Bacteria</taxon>
        <taxon>Bacillati</taxon>
        <taxon>Mycoplasmatota</taxon>
        <taxon>Mycoplasmoidales</taxon>
        <taxon>Metamycoplasmataceae</taxon>
        <taxon>Mesomycoplasma</taxon>
    </lineage>
</organism>
<dbReference type="PRINTS" id="PR00840">
    <property type="entry name" value="Y06768FAMILY"/>
</dbReference>
<dbReference type="InterPro" id="IPR043504">
    <property type="entry name" value="Peptidase_S1_PA_chymotrypsin"/>
</dbReference>
<name>A0ABM6PQZ8_9BACT</name>
<dbReference type="Pfam" id="PF01732">
    <property type="entry name" value="Mycop_pep_DUF31"/>
    <property type="match status" value="1"/>
</dbReference>
<evidence type="ECO:0000259" key="1">
    <source>
        <dbReference type="Pfam" id="PF01732"/>
    </source>
</evidence>
<gene>
    <name evidence="2" type="ORF">CSW10_01345</name>
</gene>
<dbReference type="Proteomes" id="UP000224629">
    <property type="component" value="Chromosome"/>
</dbReference>
<accession>A0ABM6PQZ8</accession>
<protein>
    <recommendedName>
        <fullName evidence="1">DUF31 domain-containing protein</fullName>
    </recommendedName>
</protein>
<dbReference type="Gene3D" id="2.40.10.10">
    <property type="entry name" value="Trypsin-like serine proteases"/>
    <property type="match status" value="1"/>
</dbReference>
<dbReference type="NCBIfam" id="NF045841">
    <property type="entry name" value="Ig_SerProt_MIP"/>
    <property type="match status" value="1"/>
</dbReference>
<evidence type="ECO:0000313" key="2">
    <source>
        <dbReference type="EMBL" id="ATP59587.1"/>
    </source>
</evidence>
<proteinExistence type="predicted"/>
<evidence type="ECO:0000313" key="3">
    <source>
        <dbReference type="Proteomes" id="UP000224629"/>
    </source>
</evidence>
<dbReference type="EMBL" id="CP024161">
    <property type="protein sequence ID" value="ATP59587.1"/>
    <property type="molecule type" value="Genomic_DNA"/>
</dbReference>
<feature type="domain" description="DUF31" evidence="1">
    <location>
        <begin position="439"/>
        <end position="812"/>
    </location>
</feature>
<dbReference type="NCBIfam" id="NF045842">
    <property type="entry name" value="MIP_near_MIB"/>
    <property type="match status" value="1"/>
</dbReference>
<sequence>MIIKSHFNDNIKKNQVFFKNNKIVWIFFNICLKKSIMAIKNKFFKKTLIFQAFFLASLFFVSCGNKSFNEIKNPIPRIEEEKKELKTDEKKQKSEKSDLITKNIEPKDFSFLQSEVNDRQILFNFSIKFKNPNNLSVILENNDEIKLQNFTLETSNSQIFFLVPQKYEKIVLKSIKDGNVLYLFKRDSKLEFSFTNKFEKNEKIEWNLVKFSDSNRRKDEIYPTDLKLDEIKIELVGKSKEKYELIKLLEFDPFFNQREKNISDWLGAIGLVIKLKNKKTNEQEIKKIELKGFKNNPFDGQKDYDKKISYFDNLDRDYLEYAKLDQRSRFEFDNKNYISGLSNNLSFHGKNPLKYRKNLDFNAKKAIDIFDKKARFFGIENYKNSYIKGFTLPKFDQNNNFLGLNFYDGAKEIPKASIRTDFIGKNQWKFTGLPRHLVNKMYKKIALQTFGIEFTNRNDLGQNFGTAGTMWILDFEKTKDGKYPTKWYFGTNLHVADNLMFDKTQNVIITKLDSETDLDKKFSTVNNDSSFQRFYFKKPAILRNFISKIFLGSDFLKSKPSDFLEEKQAKLYEKSEEFIDFAVLELDFSRITSQNDLWIWSFKPFDQNQLLIDQKYGEIKTNPEKLAELLTNNYANLPDSHISFKQNSYLDKYSEIDKKIISTKDELQKYKGESLFAVGFPSSSDDFYLQSDDKQNKDDAYSRRNETFSLWTNSEPQFYDKNSQNLHFSEKLLDQGDYLSSQIGYRTFWEKPGIVDAFLSFPNIYKSVSSFENSGRLISSGLNYIVKNFATTGGASGSSFRNQKNELVGVYHFGNKFAKTGLIAAFRSEGFNYFGLFGKYNLAQYDLIYGGGKDQKNSYRQALFAKKGQISTNLFPNGLLEIPDNFKFLK</sequence>
<dbReference type="InterPro" id="IPR022382">
    <property type="entry name" value="Mycoplasma_peptidase_DUF31"/>
</dbReference>
<dbReference type="InterPro" id="IPR022381">
    <property type="entry name" value="Uncharacterised_MG067"/>
</dbReference>
<reference evidence="2" key="1">
    <citation type="submission" date="2017-10" db="EMBL/GenBank/DDBJ databases">
        <title>Genome-wide analysis of the first isolated strain mycoplasma dispar GS01.</title>
        <authorList>
            <person name="Hao H."/>
            <person name="Chen S."/>
            <person name="Zhao P."/>
            <person name="Chu Y."/>
            <person name="Liu Y."/>
        </authorList>
    </citation>
    <scope>NUCLEOTIDE SEQUENCE [LARGE SCALE GENOMIC DNA]</scope>
    <source>
        <strain evidence="2">GS01</strain>
    </source>
</reference>